<dbReference type="InterPro" id="IPR036385">
    <property type="entry name" value="RuBisCO_ssu_sf"/>
</dbReference>
<organism evidence="7 8">
    <name type="scientific">Dunaliella salina</name>
    <name type="common">Green alga</name>
    <name type="synonym">Protococcus salinus</name>
    <dbReference type="NCBI Taxonomy" id="3046"/>
    <lineage>
        <taxon>Eukaryota</taxon>
        <taxon>Viridiplantae</taxon>
        <taxon>Chlorophyta</taxon>
        <taxon>core chlorophytes</taxon>
        <taxon>Chlorophyceae</taxon>
        <taxon>CS clade</taxon>
        <taxon>Chlamydomonadales</taxon>
        <taxon>Dunaliellaceae</taxon>
        <taxon>Dunaliella</taxon>
    </lineage>
</organism>
<comment type="caution">
    <text evidence="7">The sequence shown here is derived from an EMBL/GenBank/DDBJ whole genome shotgun (WGS) entry which is preliminary data.</text>
</comment>
<dbReference type="InterPro" id="IPR000894">
    <property type="entry name" value="RuBisCO_ssu_dom"/>
</dbReference>
<dbReference type="Gene3D" id="3.30.190.10">
    <property type="entry name" value="Ribulose bisphosphate carboxylase, small subunit"/>
    <property type="match status" value="1"/>
</dbReference>
<comment type="subunit">
    <text evidence="5">Heterohexadecamer of 8 large and 8 small subunits.</text>
</comment>
<accession>A0ABQ7GB02</accession>
<evidence type="ECO:0000256" key="4">
    <source>
        <dbReference type="ARBA" id="ARBA00023300"/>
    </source>
</evidence>
<evidence type="ECO:0000259" key="6">
    <source>
        <dbReference type="SMART" id="SM00961"/>
    </source>
</evidence>
<keyword evidence="3 5" id="KW-0601">Photorespiration</keyword>
<dbReference type="PANTHER" id="PTHR31262">
    <property type="entry name" value="RIBULOSE BISPHOSPHATE CARBOXYLASE SMALL CHAIN 1, CHLOROPLASTIC"/>
    <property type="match status" value="1"/>
</dbReference>
<evidence type="ECO:0000313" key="8">
    <source>
        <dbReference type="Proteomes" id="UP000815325"/>
    </source>
</evidence>
<sequence>MMLTDAASPRNYADNRYWTMWKLPMFGCSDPSQVLSEISKCSKAFPNSYQRLVAFDNKKQVQIISFLVQRPRGAQDYCPIEERSVSGM</sequence>
<evidence type="ECO:0000313" key="7">
    <source>
        <dbReference type="EMBL" id="KAF5831772.1"/>
    </source>
</evidence>
<gene>
    <name evidence="7" type="ORF">DUNSADRAFT_12610</name>
</gene>
<dbReference type="InterPro" id="IPR024681">
    <property type="entry name" value="RuBisCO_ssu"/>
</dbReference>
<keyword evidence="4 5" id="KW-0120">Carbon dioxide fixation</keyword>
<protein>
    <recommendedName>
        <fullName evidence="5">Ribulose bisphosphate carboxylase small subunit</fullName>
        <shortName evidence="5">RuBisCO small subunit</shortName>
    </recommendedName>
</protein>
<reference evidence="7" key="1">
    <citation type="submission" date="2017-08" db="EMBL/GenBank/DDBJ databases">
        <authorList>
            <person name="Polle J.E."/>
            <person name="Barry K."/>
            <person name="Cushman J."/>
            <person name="Schmutz J."/>
            <person name="Tran D."/>
            <person name="Hathwaick L.T."/>
            <person name="Yim W.C."/>
            <person name="Jenkins J."/>
            <person name="Mckie-Krisberg Z.M."/>
            <person name="Prochnik S."/>
            <person name="Lindquist E."/>
            <person name="Dockter R.B."/>
            <person name="Adam C."/>
            <person name="Molina H."/>
            <person name="Bunkerborg J."/>
            <person name="Jin E."/>
            <person name="Buchheim M."/>
            <person name="Magnuson J."/>
        </authorList>
    </citation>
    <scope>NUCLEOTIDE SEQUENCE</scope>
    <source>
        <strain evidence="7">CCAP 19/18</strain>
    </source>
</reference>
<dbReference type="Proteomes" id="UP000815325">
    <property type="component" value="Unassembled WGS sequence"/>
</dbReference>
<dbReference type="SUPFAM" id="SSF55239">
    <property type="entry name" value="RuBisCO, small subunit"/>
    <property type="match status" value="1"/>
</dbReference>
<comment type="similarity">
    <text evidence="5">Belongs to the RuBisCO small chain family.</text>
</comment>
<evidence type="ECO:0000256" key="5">
    <source>
        <dbReference type="RuleBase" id="RU003627"/>
    </source>
</evidence>
<evidence type="ECO:0000256" key="1">
    <source>
        <dbReference type="ARBA" id="ARBA00022531"/>
    </source>
</evidence>
<name>A0ABQ7GB02_DUNSA</name>
<dbReference type="EMBL" id="MU069923">
    <property type="protein sequence ID" value="KAF5831772.1"/>
    <property type="molecule type" value="Genomic_DNA"/>
</dbReference>
<dbReference type="SMART" id="SM00961">
    <property type="entry name" value="RuBisCO_small"/>
    <property type="match status" value="1"/>
</dbReference>
<keyword evidence="8" id="KW-1185">Reference proteome</keyword>
<evidence type="ECO:0000256" key="3">
    <source>
        <dbReference type="ARBA" id="ARBA00023238"/>
    </source>
</evidence>
<keyword evidence="2" id="KW-0113">Calvin cycle</keyword>
<evidence type="ECO:0000256" key="2">
    <source>
        <dbReference type="ARBA" id="ARBA00022567"/>
    </source>
</evidence>
<dbReference type="Pfam" id="PF00101">
    <property type="entry name" value="RuBisCO_small"/>
    <property type="match status" value="1"/>
</dbReference>
<dbReference type="PANTHER" id="PTHR31262:SF0">
    <property type="entry name" value="RIBULOSE BISPHOSPHATE CARBOXYLASE SMALL SUBUNIT, CHLOROPLASTIC 1"/>
    <property type="match status" value="1"/>
</dbReference>
<comment type="function">
    <text evidence="5">RuBisCO catalyzes two reactions: the carboxylation of D-ribulose 1,5-bisphosphate, the primary event in carbon dioxide fixation, as well as the oxidative fragmentation of the pentose substrate. Both reactions occur simultaneously and in competition at the same active site. Although the small subunit is not catalytic it is essential for maximal activity.</text>
</comment>
<dbReference type="PRINTS" id="PR00152">
    <property type="entry name" value="RUBISCOSMALL"/>
</dbReference>
<proteinExistence type="inferred from homology"/>
<keyword evidence="5" id="KW-0934">Plastid</keyword>
<keyword evidence="1 5" id="KW-0602">Photosynthesis</keyword>
<feature type="domain" description="Ribulose bisphosphate carboxylase small subunit" evidence="6">
    <location>
        <begin position="4"/>
        <end position="71"/>
    </location>
</feature>